<dbReference type="RefSeq" id="WP_326124484.1">
    <property type="nucleotide sequence ID" value="NZ_JARSFG010000020.1"/>
</dbReference>
<keyword evidence="2" id="KW-1185">Reference proteome</keyword>
<keyword evidence="1" id="KW-0378">Hydrolase</keyword>
<comment type="caution">
    <text evidence="1">The sequence shown here is derived from an EMBL/GenBank/DDBJ whole genome shotgun (WGS) entry which is preliminary data.</text>
</comment>
<keyword evidence="1" id="KW-0547">Nucleotide-binding</keyword>
<proteinExistence type="predicted"/>
<keyword evidence="1" id="KW-0067">ATP-binding</keyword>
<name>A0AAW9NYS8_9BACL</name>
<evidence type="ECO:0000313" key="1">
    <source>
        <dbReference type="EMBL" id="MEC1179993.1"/>
    </source>
</evidence>
<dbReference type="AlphaFoldDB" id="A0AAW9NYS8"/>
<keyword evidence="1" id="KW-0347">Helicase</keyword>
<sequence>MRTQQEVNHYIEELMFLLTQKANAAQFEKTIKQNLTAKKQSATSEQDFFDRLMLNITYFVENRAAWVKIMQDTYGQGQVPTVAYIESESLAQQMRIRQFVSEKMDDYTKMFHSQYKALNVTEEDVVYDYAYASVEHSLRFDFLTYLTIQPQVSVVLDGQFEETLHVIEGYVAYYADQFVNQMELME</sequence>
<protein>
    <submittedName>
        <fullName evidence="1">DNA helicase</fullName>
    </submittedName>
</protein>
<dbReference type="GO" id="GO:0004386">
    <property type="term" value="F:helicase activity"/>
    <property type="evidence" value="ECO:0007669"/>
    <property type="project" value="UniProtKB-KW"/>
</dbReference>
<organism evidence="1 2">
    <name type="scientific">Metasolibacillus meyeri</name>
    <dbReference type="NCBI Taxonomy" id="1071052"/>
    <lineage>
        <taxon>Bacteria</taxon>
        <taxon>Bacillati</taxon>
        <taxon>Bacillota</taxon>
        <taxon>Bacilli</taxon>
        <taxon>Bacillales</taxon>
        <taxon>Caryophanaceae</taxon>
        <taxon>Metasolibacillus</taxon>
    </lineage>
</organism>
<dbReference type="EMBL" id="JARSFG010000020">
    <property type="protein sequence ID" value="MEC1179993.1"/>
    <property type="molecule type" value="Genomic_DNA"/>
</dbReference>
<accession>A0AAW9NYS8</accession>
<gene>
    <name evidence="1" type="ORF">P9B03_15945</name>
</gene>
<dbReference type="Proteomes" id="UP001344888">
    <property type="component" value="Unassembled WGS sequence"/>
</dbReference>
<reference evidence="1 2" key="1">
    <citation type="submission" date="2023-03" db="EMBL/GenBank/DDBJ databases">
        <title>Bacillus Genome Sequencing.</title>
        <authorList>
            <person name="Dunlap C."/>
        </authorList>
    </citation>
    <scope>NUCLEOTIDE SEQUENCE [LARGE SCALE GENOMIC DNA]</scope>
    <source>
        <strain evidence="1 2">B-59205</strain>
    </source>
</reference>
<evidence type="ECO:0000313" key="2">
    <source>
        <dbReference type="Proteomes" id="UP001344888"/>
    </source>
</evidence>